<dbReference type="EMBL" id="JACGWN010000015">
    <property type="protein sequence ID" value="KAL0401728.1"/>
    <property type="molecule type" value="Genomic_DNA"/>
</dbReference>
<reference evidence="1" key="2">
    <citation type="journal article" date="2024" name="Plant">
        <title>Genomic evolution and insights into agronomic trait innovations of Sesamum species.</title>
        <authorList>
            <person name="Miao H."/>
            <person name="Wang L."/>
            <person name="Qu L."/>
            <person name="Liu H."/>
            <person name="Sun Y."/>
            <person name="Le M."/>
            <person name="Wang Q."/>
            <person name="Wei S."/>
            <person name="Zheng Y."/>
            <person name="Lin W."/>
            <person name="Duan Y."/>
            <person name="Cao H."/>
            <person name="Xiong S."/>
            <person name="Wang X."/>
            <person name="Wei L."/>
            <person name="Li C."/>
            <person name="Ma Q."/>
            <person name="Ju M."/>
            <person name="Zhao R."/>
            <person name="Li G."/>
            <person name="Mu C."/>
            <person name="Tian Q."/>
            <person name="Mei H."/>
            <person name="Zhang T."/>
            <person name="Gao T."/>
            <person name="Zhang H."/>
        </authorList>
    </citation>
    <scope>NUCLEOTIDE SEQUENCE</scope>
    <source>
        <strain evidence="1">KEN1</strain>
    </source>
</reference>
<proteinExistence type="predicted"/>
<evidence type="ECO:0000313" key="1">
    <source>
        <dbReference type="EMBL" id="KAL0401728.1"/>
    </source>
</evidence>
<accession>A0AAW2TAB3</accession>
<sequence>MSSLPFSSVNRHQQLTGGCRSTIRWCAAEGEKLLAPPLGVNKVDRTAICGWRTRAN</sequence>
<protein>
    <submittedName>
        <fullName evidence="1">Uncharacterized protein</fullName>
    </submittedName>
</protein>
<dbReference type="AlphaFoldDB" id="A0AAW2TAB3"/>
<gene>
    <name evidence="1" type="ORF">Slati_4202700</name>
</gene>
<comment type="caution">
    <text evidence="1">The sequence shown here is derived from an EMBL/GenBank/DDBJ whole genome shotgun (WGS) entry which is preliminary data.</text>
</comment>
<name>A0AAW2TAB3_9LAMI</name>
<organism evidence="1">
    <name type="scientific">Sesamum latifolium</name>
    <dbReference type="NCBI Taxonomy" id="2727402"/>
    <lineage>
        <taxon>Eukaryota</taxon>
        <taxon>Viridiplantae</taxon>
        <taxon>Streptophyta</taxon>
        <taxon>Embryophyta</taxon>
        <taxon>Tracheophyta</taxon>
        <taxon>Spermatophyta</taxon>
        <taxon>Magnoliopsida</taxon>
        <taxon>eudicotyledons</taxon>
        <taxon>Gunneridae</taxon>
        <taxon>Pentapetalae</taxon>
        <taxon>asterids</taxon>
        <taxon>lamiids</taxon>
        <taxon>Lamiales</taxon>
        <taxon>Pedaliaceae</taxon>
        <taxon>Sesamum</taxon>
    </lineage>
</organism>
<reference evidence="1" key="1">
    <citation type="submission" date="2020-06" db="EMBL/GenBank/DDBJ databases">
        <authorList>
            <person name="Li T."/>
            <person name="Hu X."/>
            <person name="Zhang T."/>
            <person name="Song X."/>
            <person name="Zhang H."/>
            <person name="Dai N."/>
            <person name="Sheng W."/>
            <person name="Hou X."/>
            <person name="Wei L."/>
        </authorList>
    </citation>
    <scope>NUCLEOTIDE SEQUENCE</scope>
    <source>
        <strain evidence="1">KEN1</strain>
        <tissue evidence="1">Leaf</tissue>
    </source>
</reference>